<gene>
    <name evidence="3" type="ORF">CALVIDRAFT_490898</name>
</gene>
<name>A0A167G4K4_CALVF</name>
<dbReference type="Proteomes" id="UP000076738">
    <property type="component" value="Unassembled WGS sequence"/>
</dbReference>
<evidence type="ECO:0000313" key="3">
    <source>
        <dbReference type="EMBL" id="KZO90161.1"/>
    </source>
</evidence>
<accession>A0A167G4K4</accession>
<keyword evidence="4" id="KW-1185">Reference proteome</keyword>
<reference evidence="3 4" key="1">
    <citation type="journal article" date="2016" name="Mol. Biol. Evol.">
        <title>Comparative Genomics of Early-Diverging Mushroom-Forming Fungi Provides Insights into the Origins of Lignocellulose Decay Capabilities.</title>
        <authorList>
            <person name="Nagy L.G."/>
            <person name="Riley R."/>
            <person name="Tritt A."/>
            <person name="Adam C."/>
            <person name="Daum C."/>
            <person name="Floudas D."/>
            <person name="Sun H."/>
            <person name="Yadav J.S."/>
            <person name="Pangilinan J."/>
            <person name="Larsson K.H."/>
            <person name="Matsuura K."/>
            <person name="Barry K."/>
            <person name="Labutti K."/>
            <person name="Kuo R."/>
            <person name="Ohm R.A."/>
            <person name="Bhattacharya S.S."/>
            <person name="Shirouzu T."/>
            <person name="Yoshinaga Y."/>
            <person name="Martin F.M."/>
            <person name="Grigoriev I.V."/>
            <person name="Hibbett D.S."/>
        </authorList>
    </citation>
    <scope>NUCLEOTIDE SEQUENCE [LARGE SCALE GENOMIC DNA]</scope>
    <source>
        <strain evidence="3 4">TUFC12733</strain>
    </source>
</reference>
<dbReference type="OrthoDB" id="5232919at2759"/>
<sequence length="520" mass="56259">MDELSPTDVRETSIDRTLSAALDALTISRVSPGPDAEATPPAEDPDLAHLPPLPHSPEKSRTSASPSVAQPSKARVALFSAPACSLHTYIRTSNSSTIVERPQRLRAVAVGLACALARLEEVLSDPPSSVDGPSKSTVSAPDFVQLVAPETYSDIDIRTHAATAYVHNTLADLEDERTSDSAEKVYIERLYDLVGTCVEKVSVKQSEIPPEWPQGDLYLSPGSMAAFQSSIATVCAAADTVASPLSMGPKRAFASVRPPGHHCSSAQPSGFCFLNNVAIAAVHAHLNHSITHVAILDIDLHHGNGTQAIAWAINAETNKQAESEDLPGPDTKPGLQIYYGSIHDILSYPCETGDRSLTQAASICIHGAHGQHIENIHLEPYTSDVDFWGRLYPQKYSQLLKKADDFFERTGADPEKSLIFVSCGFDACSHELASMSRHKRNVPPTFYGRFAADAQCLAEKRTKGKAVTVLEGGYGDRALQSGAMAYLVGMLMSPEEVMQREHWWSVDELVKVGIFLEFFS</sequence>
<dbReference type="Pfam" id="PF00850">
    <property type="entry name" value="Hist_deacetyl"/>
    <property type="match status" value="1"/>
</dbReference>
<dbReference type="GO" id="GO:0010468">
    <property type="term" value="P:regulation of gene expression"/>
    <property type="evidence" value="ECO:0007669"/>
    <property type="project" value="UniProtKB-ARBA"/>
</dbReference>
<dbReference type="InterPro" id="IPR037138">
    <property type="entry name" value="His_deacetylse_dom_sf"/>
</dbReference>
<evidence type="ECO:0000313" key="4">
    <source>
        <dbReference type="Proteomes" id="UP000076738"/>
    </source>
</evidence>
<dbReference type="Gene3D" id="3.40.800.20">
    <property type="entry name" value="Histone deacetylase domain"/>
    <property type="match status" value="1"/>
</dbReference>
<dbReference type="EMBL" id="KV417350">
    <property type="protein sequence ID" value="KZO90161.1"/>
    <property type="molecule type" value="Genomic_DNA"/>
</dbReference>
<dbReference type="AlphaFoldDB" id="A0A167G4K4"/>
<evidence type="ECO:0000259" key="2">
    <source>
        <dbReference type="Pfam" id="PF00850"/>
    </source>
</evidence>
<dbReference type="GO" id="GO:0004407">
    <property type="term" value="F:histone deacetylase activity"/>
    <property type="evidence" value="ECO:0007669"/>
    <property type="project" value="TreeGrafter"/>
</dbReference>
<feature type="compositionally biased region" description="Low complexity" evidence="1">
    <location>
        <begin position="32"/>
        <end position="41"/>
    </location>
</feature>
<dbReference type="PANTHER" id="PTHR47558:SF1">
    <property type="entry name" value="HISTONE DEACETYLASE HOS3"/>
    <property type="match status" value="1"/>
</dbReference>
<feature type="domain" description="Histone deacetylase" evidence="2">
    <location>
        <begin position="183"/>
        <end position="485"/>
    </location>
</feature>
<dbReference type="InterPro" id="IPR053244">
    <property type="entry name" value="HDAC_HD_type_1"/>
</dbReference>
<organism evidence="3 4">
    <name type="scientific">Calocera viscosa (strain TUFC12733)</name>
    <dbReference type="NCBI Taxonomy" id="1330018"/>
    <lineage>
        <taxon>Eukaryota</taxon>
        <taxon>Fungi</taxon>
        <taxon>Dikarya</taxon>
        <taxon>Basidiomycota</taxon>
        <taxon>Agaricomycotina</taxon>
        <taxon>Dacrymycetes</taxon>
        <taxon>Dacrymycetales</taxon>
        <taxon>Dacrymycetaceae</taxon>
        <taxon>Calocera</taxon>
    </lineage>
</organism>
<dbReference type="PRINTS" id="PR01270">
    <property type="entry name" value="HDASUPER"/>
</dbReference>
<protein>
    <submittedName>
        <fullName evidence="3">Arginase/deacetylase</fullName>
    </submittedName>
</protein>
<evidence type="ECO:0000256" key="1">
    <source>
        <dbReference type="SAM" id="MobiDB-lite"/>
    </source>
</evidence>
<feature type="region of interest" description="Disordered" evidence="1">
    <location>
        <begin position="25"/>
        <end position="69"/>
    </location>
</feature>
<dbReference type="InterPro" id="IPR023801">
    <property type="entry name" value="His_deacetylse_dom"/>
</dbReference>
<dbReference type="SUPFAM" id="SSF52768">
    <property type="entry name" value="Arginase/deacetylase"/>
    <property type="match status" value="1"/>
</dbReference>
<dbReference type="PANTHER" id="PTHR47558">
    <property type="entry name" value="HISTONE DEACETYLASE HOS3"/>
    <property type="match status" value="1"/>
</dbReference>
<dbReference type="GO" id="GO:0005634">
    <property type="term" value="C:nucleus"/>
    <property type="evidence" value="ECO:0007669"/>
    <property type="project" value="TreeGrafter"/>
</dbReference>
<proteinExistence type="predicted"/>
<dbReference type="InterPro" id="IPR000286">
    <property type="entry name" value="HDACs"/>
</dbReference>
<dbReference type="STRING" id="1330018.A0A167G4K4"/>
<dbReference type="InterPro" id="IPR023696">
    <property type="entry name" value="Ureohydrolase_dom_sf"/>
</dbReference>